<dbReference type="OrthoDB" id="9840310at2"/>
<evidence type="ECO:0000313" key="2">
    <source>
        <dbReference type="Proteomes" id="UP000281534"/>
    </source>
</evidence>
<comment type="caution">
    <text evidence="1">The sequence shown here is derived from an EMBL/GenBank/DDBJ whole genome shotgun (WGS) entry which is preliminary data.</text>
</comment>
<proteinExistence type="predicted"/>
<protein>
    <submittedName>
        <fullName evidence="1">Uncharacterized protein</fullName>
    </submittedName>
</protein>
<dbReference type="RefSeq" id="WP_124795782.1">
    <property type="nucleotide sequence ID" value="NZ_RQYY01000003.1"/>
</dbReference>
<dbReference type="EMBL" id="RQYY01000003">
    <property type="protein sequence ID" value="RRD27441.1"/>
    <property type="molecule type" value="Genomic_DNA"/>
</dbReference>
<gene>
    <name evidence="1" type="ORF">EII27_03375</name>
</gene>
<organism evidence="1 2">
    <name type="scientific">Fusobacterium canifelinum</name>
    <dbReference type="NCBI Taxonomy" id="285729"/>
    <lineage>
        <taxon>Bacteria</taxon>
        <taxon>Fusobacteriati</taxon>
        <taxon>Fusobacteriota</taxon>
        <taxon>Fusobacteriia</taxon>
        <taxon>Fusobacteriales</taxon>
        <taxon>Fusobacteriaceae</taxon>
        <taxon>Fusobacterium</taxon>
    </lineage>
</organism>
<reference evidence="1 2" key="1">
    <citation type="submission" date="2018-11" db="EMBL/GenBank/DDBJ databases">
        <title>Genomes From Bacteria Associated with the Canine Oral Cavity: a Test Case for Automated Genome-Based Taxonomic Assignment.</title>
        <authorList>
            <person name="Coil D.A."/>
            <person name="Jospin G."/>
            <person name="Darling A.E."/>
            <person name="Wallis C."/>
            <person name="Davis I.J."/>
            <person name="Harris S."/>
            <person name="Eisen J.A."/>
            <person name="Holcombe L.J."/>
            <person name="O'Flynn C."/>
        </authorList>
    </citation>
    <scope>NUCLEOTIDE SEQUENCE [LARGE SCALE GENOMIC DNA]</scope>
    <source>
        <strain evidence="1 2">OH4460_COT-188</strain>
    </source>
</reference>
<sequence>MRKAFIVLLGYFFSIFSFKNLVYSNPYPPNSQAWHNYNGAIWAEQDRQREIERQNLIRLQQQQQQKKNEPNYSRWSVFVYNENTADYFYHVDLWIVGNYKAAVKEVQKEFREYHKIESDKYIYWEGPFRGIVAFGKNRENGKWKTYFMYGASESNKEDLMRQCEAESDHCSLIID</sequence>
<accession>A0A3P1V048</accession>
<evidence type="ECO:0000313" key="1">
    <source>
        <dbReference type="EMBL" id="RRD27441.1"/>
    </source>
</evidence>
<dbReference type="AlphaFoldDB" id="A0A3P1V048"/>
<name>A0A3P1V048_9FUSO</name>
<dbReference type="Proteomes" id="UP000281534">
    <property type="component" value="Unassembled WGS sequence"/>
</dbReference>